<accession>W2SCM7</accession>
<keyword evidence="2" id="KW-0378">Hydrolase</keyword>
<dbReference type="CDD" id="cd02651">
    <property type="entry name" value="nuc_hydro_IU_UC_XIUA"/>
    <property type="match status" value="1"/>
</dbReference>
<comment type="similarity">
    <text evidence="1">Belongs to the IUNH family.</text>
</comment>
<dbReference type="Gene3D" id="3.90.245.10">
    <property type="entry name" value="Ribonucleoside hydrolase-like"/>
    <property type="match status" value="1"/>
</dbReference>
<organism evidence="5 6">
    <name type="scientific">Cyphellophora europaea (strain CBS 101466)</name>
    <name type="common">Phialophora europaea</name>
    <dbReference type="NCBI Taxonomy" id="1220924"/>
    <lineage>
        <taxon>Eukaryota</taxon>
        <taxon>Fungi</taxon>
        <taxon>Dikarya</taxon>
        <taxon>Ascomycota</taxon>
        <taxon>Pezizomycotina</taxon>
        <taxon>Eurotiomycetes</taxon>
        <taxon>Chaetothyriomycetidae</taxon>
        <taxon>Chaetothyriales</taxon>
        <taxon>Cyphellophoraceae</taxon>
        <taxon>Cyphellophora</taxon>
    </lineage>
</organism>
<dbReference type="eggNOG" id="KOG2938">
    <property type="taxonomic scope" value="Eukaryota"/>
</dbReference>
<dbReference type="InParanoid" id="W2SCM7"/>
<evidence type="ECO:0000256" key="2">
    <source>
        <dbReference type="ARBA" id="ARBA00022801"/>
    </source>
</evidence>
<sequence>MVALPMDKVPLWLDCDPGHDDACAILLAAYHPKLHLLGISTVYGNAPLTKTTNNALAVLEAIGKPDIAVIPGAARPFCRLHRAAQEIHGESGLDGTDLLPKPQRRPLGHLNAVKEMRDSLMACPPNTAWIVVTGTLTNLALLMATFPEVAHHVKGVSIMGGAIGDGFAPVSMGTDYTDAEGRTRKRIGNYSPFAEFNIWCDPEASQSVFQNPALKNKTYLIPLDVTHQAYAGKSVQDMLLNGKNNRGGQPTRVRRMYNELLMFFAETYHNVFGLSEGPPLHDPLAVAVLLWDFPEDISRIMFDDRGGERWDINIITEGEQVGRTVAVPAKEGCVIPRSLDLEKFWHVLEDCMDRADEQTGRRV</sequence>
<dbReference type="PANTHER" id="PTHR12304">
    <property type="entry name" value="INOSINE-URIDINE PREFERRING NUCLEOSIDE HYDROLASE"/>
    <property type="match status" value="1"/>
</dbReference>
<dbReference type="GO" id="GO:0034355">
    <property type="term" value="P:NAD+ biosynthetic process via the salvage pathway"/>
    <property type="evidence" value="ECO:0007669"/>
    <property type="project" value="EnsemblFungi"/>
</dbReference>
<name>W2SCM7_CYPE1</name>
<evidence type="ECO:0000313" key="5">
    <source>
        <dbReference type="EMBL" id="ETN45788.1"/>
    </source>
</evidence>
<dbReference type="GO" id="GO:0045437">
    <property type="term" value="F:uridine nucleosidase activity"/>
    <property type="evidence" value="ECO:0007669"/>
    <property type="project" value="EnsemblFungi"/>
</dbReference>
<dbReference type="GO" id="GO:0005829">
    <property type="term" value="C:cytosol"/>
    <property type="evidence" value="ECO:0007669"/>
    <property type="project" value="TreeGrafter"/>
</dbReference>
<dbReference type="FunCoup" id="W2SCM7">
    <property type="interactions" value="187"/>
</dbReference>
<keyword evidence="3" id="KW-0326">Glycosidase</keyword>
<dbReference type="GO" id="GO:0008655">
    <property type="term" value="P:pyrimidine-containing compound salvage"/>
    <property type="evidence" value="ECO:0007669"/>
    <property type="project" value="EnsemblFungi"/>
</dbReference>
<dbReference type="SUPFAM" id="SSF53590">
    <property type="entry name" value="Nucleoside hydrolase"/>
    <property type="match status" value="1"/>
</dbReference>
<evidence type="ECO:0000259" key="4">
    <source>
        <dbReference type="Pfam" id="PF01156"/>
    </source>
</evidence>
<dbReference type="GeneID" id="19976960"/>
<proteinExistence type="inferred from homology"/>
<dbReference type="GO" id="GO:0006218">
    <property type="term" value="P:uridine catabolic process"/>
    <property type="evidence" value="ECO:0007669"/>
    <property type="project" value="EnsemblFungi"/>
</dbReference>
<dbReference type="VEuPathDB" id="FungiDB:HMPREF1541_09621"/>
<gene>
    <name evidence="5" type="ORF">HMPREF1541_09621</name>
</gene>
<dbReference type="GO" id="GO:0019358">
    <property type="term" value="P:nicotinate nucleotide salvage"/>
    <property type="evidence" value="ECO:0007669"/>
    <property type="project" value="EnsemblFungi"/>
</dbReference>
<dbReference type="GO" id="GO:0070636">
    <property type="term" value="F:nicotinic acid riboside hydrolase activity"/>
    <property type="evidence" value="ECO:0007669"/>
    <property type="project" value="EnsemblFungi"/>
</dbReference>
<feature type="domain" description="Inosine/uridine-preferring nucleoside hydrolase" evidence="4">
    <location>
        <begin position="11"/>
        <end position="345"/>
    </location>
</feature>
<keyword evidence="6" id="KW-1185">Reference proteome</keyword>
<dbReference type="EMBL" id="KB822712">
    <property type="protein sequence ID" value="ETN45788.1"/>
    <property type="molecule type" value="Genomic_DNA"/>
</dbReference>
<reference evidence="5 6" key="1">
    <citation type="submission" date="2013-03" db="EMBL/GenBank/DDBJ databases">
        <title>The Genome Sequence of Phialophora europaea CBS 101466.</title>
        <authorList>
            <consortium name="The Broad Institute Genomics Platform"/>
            <person name="Cuomo C."/>
            <person name="de Hoog S."/>
            <person name="Gorbushina A."/>
            <person name="Walker B."/>
            <person name="Young S.K."/>
            <person name="Zeng Q."/>
            <person name="Gargeya S."/>
            <person name="Fitzgerald M."/>
            <person name="Haas B."/>
            <person name="Abouelleil A."/>
            <person name="Allen A.W."/>
            <person name="Alvarado L."/>
            <person name="Arachchi H.M."/>
            <person name="Berlin A.M."/>
            <person name="Chapman S.B."/>
            <person name="Gainer-Dewar J."/>
            <person name="Goldberg J."/>
            <person name="Griggs A."/>
            <person name="Gujja S."/>
            <person name="Hansen M."/>
            <person name="Howarth C."/>
            <person name="Imamovic A."/>
            <person name="Ireland A."/>
            <person name="Larimer J."/>
            <person name="McCowan C."/>
            <person name="Murphy C."/>
            <person name="Pearson M."/>
            <person name="Poon T.W."/>
            <person name="Priest M."/>
            <person name="Roberts A."/>
            <person name="Saif S."/>
            <person name="Shea T."/>
            <person name="Sisk P."/>
            <person name="Sykes S."/>
            <person name="Wortman J."/>
            <person name="Nusbaum C."/>
            <person name="Birren B."/>
        </authorList>
    </citation>
    <scope>NUCLEOTIDE SEQUENCE [LARGE SCALE GENOMIC DNA]</scope>
    <source>
        <strain evidence="5 6">CBS 101466</strain>
    </source>
</reference>
<dbReference type="GO" id="GO:0006216">
    <property type="term" value="P:cytidine catabolic process"/>
    <property type="evidence" value="ECO:0007669"/>
    <property type="project" value="EnsemblFungi"/>
</dbReference>
<dbReference type="RefSeq" id="XP_008712516.1">
    <property type="nucleotide sequence ID" value="XM_008714294.1"/>
</dbReference>
<dbReference type="HOGENOM" id="CLU_036838_2_0_1"/>
<protein>
    <recommendedName>
        <fullName evidence="4">Inosine/uridine-preferring nucleoside hydrolase domain-containing protein</fullName>
    </recommendedName>
</protein>
<dbReference type="AlphaFoldDB" id="W2SCM7"/>
<dbReference type="GO" id="GO:0006152">
    <property type="term" value="P:purine nucleoside catabolic process"/>
    <property type="evidence" value="ECO:0007669"/>
    <property type="project" value="TreeGrafter"/>
</dbReference>
<dbReference type="InterPro" id="IPR036452">
    <property type="entry name" value="Ribo_hydro-like"/>
</dbReference>
<dbReference type="InterPro" id="IPR023186">
    <property type="entry name" value="IUNH"/>
</dbReference>
<dbReference type="GO" id="GO:0070635">
    <property type="term" value="F:nicotinamide riboside hydrolase activity"/>
    <property type="evidence" value="ECO:0007669"/>
    <property type="project" value="EnsemblFungi"/>
</dbReference>
<evidence type="ECO:0000313" key="6">
    <source>
        <dbReference type="Proteomes" id="UP000030752"/>
    </source>
</evidence>
<evidence type="ECO:0000256" key="1">
    <source>
        <dbReference type="ARBA" id="ARBA00009176"/>
    </source>
</evidence>
<dbReference type="PANTHER" id="PTHR12304:SF4">
    <property type="entry name" value="URIDINE NUCLEOSIDASE"/>
    <property type="match status" value="1"/>
</dbReference>
<dbReference type="OrthoDB" id="432381at2759"/>
<dbReference type="InterPro" id="IPR001910">
    <property type="entry name" value="Inosine/uridine_hydrolase_dom"/>
</dbReference>
<evidence type="ECO:0000256" key="3">
    <source>
        <dbReference type="ARBA" id="ARBA00023295"/>
    </source>
</evidence>
<dbReference type="STRING" id="1220924.W2SCM7"/>
<dbReference type="GO" id="GO:0008477">
    <property type="term" value="F:purine nucleosidase activity"/>
    <property type="evidence" value="ECO:0007669"/>
    <property type="project" value="TreeGrafter"/>
</dbReference>
<dbReference type="Pfam" id="PF01156">
    <property type="entry name" value="IU_nuc_hydro"/>
    <property type="match status" value="1"/>
</dbReference>
<dbReference type="Proteomes" id="UP000030752">
    <property type="component" value="Unassembled WGS sequence"/>
</dbReference>